<evidence type="ECO:0000256" key="2">
    <source>
        <dbReference type="PROSITE-ProRule" id="PRU01091"/>
    </source>
</evidence>
<dbReference type="RefSeq" id="WP_189968028.1">
    <property type="nucleotide sequence ID" value="NZ_BMUA01000021.1"/>
</dbReference>
<dbReference type="CDD" id="cd00383">
    <property type="entry name" value="trans_reg_C"/>
    <property type="match status" value="1"/>
</dbReference>
<evidence type="ECO:0000256" key="1">
    <source>
        <dbReference type="ARBA" id="ARBA00023125"/>
    </source>
</evidence>
<evidence type="ECO:0000256" key="3">
    <source>
        <dbReference type="SAM" id="MobiDB-lite"/>
    </source>
</evidence>
<comment type="caution">
    <text evidence="5">The sequence shown here is derived from an EMBL/GenBank/DDBJ whole genome shotgun (WGS) entry which is preliminary data.</text>
</comment>
<dbReference type="SUPFAM" id="SSF46894">
    <property type="entry name" value="C-terminal effector domain of the bipartite response regulators"/>
    <property type="match status" value="1"/>
</dbReference>
<dbReference type="Pfam" id="PF00486">
    <property type="entry name" value="Trans_reg_C"/>
    <property type="match status" value="1"/>
</dbReference>
<dbReference type="InterPro" id="IPR001867">
    <property type="entry name" value="OmpR/PhoB-type_DNA-bd"/>
</dbReference>
<keyword evidence="1 2" id="KW-0238">DNA-binding</keyword>
<reference evidence="5" key="1">
    <citation type="submission" date="2024-05" db="EMBL/GenBank/DDBJ databases">
        <title>Whole genome shotgun sequence of Streptomyces violascens NBRC 12920.</title>
        <authorList>
            <person name="Komaki H."/>
            <person name="Tamura T."/>
        </authorList>
    </citation>
    <scope>NUCLEOTIDE SEQUENCE</scope>
    <source>
        <strain evidence="5">NBRC 12920</strain>
    </source>
</reference>
<dbReference type="EMBL" id="BNDY01000017">
    <property type="protein sequence ID" value="GHI40306.1"/>
    <property type="molecule type" value="Genomic_DNA"/>
</dbReference>
<feature type="region of interest" description="Disordered" evidence="3">
    <location>
        <begin position="35"/>
        <end position="56"/>
    </location>
</feature>
<dbReference type="InterPro" id="IPR016032">
    <property type="entry name" value="Sig_transdc_resp-reg_C-effctor"/>
</dbReference>
<proteinExistence type="predicted"/>
<dbReference type="Proteomes" id="UP001050808">
    <property type="component" value="Unassembled WGS sequence"/>
</dbReference>
<evidence type="ECO:0000259" key="4">
    <source>
        <dbReference type="PROSITE" id="PS51755"/>
    </source>
</evidence>
<name>A0ABQ3QSP1_9ACTN</name>
<organism evidence="5 6">
    <name type="scientific">Streptomyces violascens</name>
    <dbReference type="NCBI Taxonomy" id="67381"/>
    <lineage>
        <taxon>Bacteria</taxon>
        <taxon>Bacillati</taxon>
        <taxon>Actinomycetota</taxon>
        <taxon>Actinomycetes</taxon>
        <taxon>Kitasatosporales</taxon>
        <taxon>Streptomycetaceae</taxon>
        <taxon>Streptomyces</taxon>
    </lineage>
</organism>
<evidence type="ECO:0000313" key="5">
    <source>
        <dbReference type="EMBL" id="GHI40306.1"/>
    </source>
</evidence>
<gene>
    <name evidence="5" type="ORF">Sviol_47140</name>
</gene>
<keyword evidence="6" id="KW-1185">Reference proteome</keyword>
<dbReference type="SMART" id="SM00862">
    <property type="entry name" value="Trans_reg_C"/>
    <property type="match status" value="1"/>
</dbReference>
<protein>
    <recommendedName>
        <fullName evidence="4">OmpR/PhoB-type domain-containing protein</fullName>
    </recommendedName>
</protein>
<dbReference type="PROSITE" id="PS51755">
    <property type="entry name" value="OMPR_PHOB"/>
    <property type="match status" value="1"/>
</dbReference>
<feature type="DNA-binding region" description="OmpR/PhoB-type" evidence="2">
    <location>
        <begin position="57"/>
        <end position="154"/>
    </location>
</feature>
<dbReference type="Gene3D" id="1.10.10.10">
    <property type="entry name" value="Winged helix-like DNA-binding domain superfamily/Winged helix DNA-binding domain"/>
    <property type="match status" value="1"/>
</dbReference>
<dbReference type="InterPro" id="IPR036388">
    <property type="entry name" value="WH-like_DNA-bd_sf"/>
</dbReference>
<feature type="region of interest" description="Disordered" evidence="3">
    <location>
        <begin position="1"/>
        <end position="23"/>
    </location>
</feature>
<sequence length="161" mass="17553">MTHVHAANTAHRPGGTAPDLRSGFRGTLAAPAAERHYRRARPGLRPASACPTEQPKAPCHRIGRLVVDGGRRQAWVDGRQLRLTCMEFELLAHLAANPGVGFTRSRLMELVWQRTAPDDLETVDTHIDRLRDKIGAVHRPLIHTVPTAGYALAAEALTPAA</sequence>
<accession>A0ABQ3QSP1</accession>
<feature type="domain" description="OmpR/PhoB-type" evidence="4">
    <location>
        <begin position="57"/>
        <end position="154"/>
    </location>
</feature>
<evidence type="ECO:0000313" key="6">
    <source>
        <dbReference type="Proteomes" id="UP001050808"/>
    </source>
</evidence>